<gene>
    <name evidence="1" type="ORF">LOK49_LG06G00761</name>
</gene>
<evidence type="ECO:0000313" key="1">
    <source>
        <dbReference type="EMBL" id="KAI8011963.1"/>
    </source>
</evidence>
<keyword evidence="2" id="KW-1185">Reference proteome</keyword>
<dbReference type="Proteomes" id="UP001060215">
    <property type="component" value="Chromosome 5"/>
</dbReference>
<dbReference type="EMBL" id="CM045762">
    <property type="protein sequence ID" value="KAI8011963.1"/>
    <property type="molecule type" value="Genomic_DNA"/>
</dbReference>
<accession>A0ACC0HGB6</accession>
<organism evidence="1 2">
    <name type="scientific">Camellia lanceoleosa</name>
    <dbReference type="NCBI Taxonomy" id="1840588"/>
    <lineage>
        <taxon>Eukaryota</taxon>
        <taxon>Viridiplantae</taxon>
        <taxon>Streptophyta</taxon>
        <taxon>Embryophyta</taxon>
        <taxon>Tracheophyta</taxon>
        <taxon>Spermatophyta</taxon>
        <taxon>Magnoliopsida</taxon>
        <taxon>eudicotyledons</taxon>
        <taxon>Gunneridae</taxon>
        <taxon>Pentapetalae</taxon>
        <taxon>asterids</taxon>
        <taxon>Ericales</taxon>
        <taxon>Theaceae</taxon>
        <taxon>Camellia</taxon>
    </lineage>
</organism>
<evidence type="ECO:0000313" key="2">
    <source>
        <dbReference type="Proteomes" id="UP001060215"/>
    </source>
</evidence>
<proteinExistence type="predicted"/>
<sequence length="110" mass="12286">MGDAASFRIRKRRRWCSITFGDTVCSECGFGIALVDETSEWRTFNESRDNDRSELAAPPTLLTDGRLSTIISKPNAASPRLSPSSAFGESRLQSRSISHLGLQNHRHHVR</sequence>
<protein>
    <submittedName>
        <fullName evidence="1">Transcription initiation factor IIB</fullName>
    </submittedName>
</protein>
<comment type="caution">
    <text evidence="1">The sequence shown here is derived from an EMBL/GenBank/DDBJ whole genome shotgun (WGS) entry which is preliminary data.</text>
</comment>
<reference evidence="1 2" key="1">
    <citation type="journal article" date="2022" name="Plant J.">
        <title>Chromosome-level genome of Camellia lanceoleosa provides a valuable resource for understanding genome evolution and self-incompatibility.</title>
        <authorList>
            <person name="Gong W."/>
            <person name="Xiao S."/>
            <person name="Wang L."/>
            <person name="Liao Z."/>
            <person name="Chang Y."/>
            <person name="Mo W."/>
            <person name="Hu G."/>
            <person name="Li W."/>
            <person name="Zhao G."/>
            <person name="Zhu H."/>
            <person name="Hu X."/>
            <person name="Ji K."/>
            <person name="Xiang X."/>
            <person name="Song Q."/>
            <person name="Yuan D."/>
            <person name="Jin S."/>
            <person name="Zhang L."/>
        </authorList>
    </citation>
    <scope>NUCLEOTIDE SEQUENCE [LARGE SCALE GENOMIC DNA]</scope>
    <source>
        <strain evidence="1">SQ_2022a</strain>
    </source>
</reference>
<name>A0ACC0HGB6_9ERIC</name>